<name>A0A9P8RT36_9PEZI</name>
<keyword evidence="2" id="KW-0808">Transferase</keyword>
<dbReference type="InterPro" id="IPR014031">
    <property type="entry name" value="Ketoacyl_synth_C"/>
</dbReference>
<evidence type="ECO:0000313" key="8">
    <source>
        <dbReference type="Proteomes" id="UP000750711"/>
    </source>
</evidence>
<reference evidence="7" key="1">
    <citation type="submission" date="2021-03" db="EMBL/GenBank/DDBJ databases">
        <title>Comparative genomics and phylogenomic investigation of the class Geoglossomycetes provide insights into ecological specialization and systematics.</title>
        <authorList>
            <person name="Melie T."/>
            <person name="Pirro S."/>
            <person name="Miller A.N."/>
            <person name="Quandt A."/>
        </authorList>
    </citation>
    <scope>NUCLEOTIDE SEQUENCE</scope>
    <source>
        <strain evidence="7">CAQ_001_2017</strain>
    </source>
</reference>
<dbReference type="Proteomes" id="UP000750711">
    <property type="component" value="Unassembled WGS sequence"/>
</dbReference>
<dbReference type="InterPro" id="IPR049552">
    <property type="entry name" value="PKS_DH_N"/>
</dbReference>
<proteinExistence type="predicted"/>
<dbReference type="SUPFAM" id="SSF52151">
    <property type="entry name" value="FabD/lysophospholipase-like"/>
    <property type="match status" value="1"/>
</dbReference>
<dbReference type="InterPro" id="IPR016035">
    <property type="entry name" value="Acyl_Trfase/lysoPLipase"/>
</dbReference>
<dbReference type="InterPro" id="IPR016036">
    <property type="entry name" value="Malonyl_transacylase_ACP-bd"/>
</dbReference>
<dbReference type="CDD" id="cd00833">
    <property type="entry name" value="PKS"/>
    <property type="match status" value="1"/>
</dbReference>
<dbReference type="GO" id="GO:0044550">
    <property type="term" value="P:secondary metabolite biosynthetic process"/>
    <property type="evidence" value="ECO:0007669"/>
    <property type="project" value="UniProtKB-ARBA"/>
</dbReference>
<evidence type="ECO:0000256" key="1">
    <source>
        <dbReference type="ARBA" id="ARBA00022603"/>
    </source>
</evidence>
<sequence>MSPTMTGAIEEQEVLSRTGSCKSFDARADGYARGEAVNAIYVKKLSDALRDRDPIRAVIRATATNCDGKTPSIAYPSSETHEALIRRAYHVAGLHDYAETAFVECHGTGTPIGDPSEAHAIANVFGKSGVFIGSVKPNVGHSEGASGITSIIKAVLALEHKIIPPNINFLDPNPEIPFESAKLQVPVEAVPWPESRSERVSVNSFGMGGANAHAILDSAASFTHLSTAISQPKDDNLRFRLLVFSANHPSSLRKLISNYQQYVEENPSSLDDLVYTLSVRREHLSHRAFCVMNRDMPLDVSPFSKAKTPSEIVFVFTGQGAQWARMGRELIEEYSTFSDDIKAMDDILSKLPDPPGWTIQGHSSGEIAAAYACGAITAAESIIISYYGGQAMKHHKQAGGMVAVGLSRQDISPYLVDGVVIACENSPSSITLSGDEQPLDDIVTRLKVERPEALVRRLCVDMAYHSHHMRLVGEDCWSRISSHVVSCRPDIPFYSTVTGDRIDGQYPLDSNYWRRNLESPVLFNSAITAILDGSPQSTMLFVEIGPHPTLLGPLRQIFKAAGTTNAYHVSTLVRDVNGVECLLKTAGQLYLHGVPLHFPAISPAGAVLTNLPCYPWNHDKTYWSESRISREWRLRRFPHHEILGSRILEGNDVEPTWRNMLRLEDVRWIRDHVVLNDVIFPAAGYIAMAGEAIRQITGSDDYTVRRIVIKLALVLSESKETEVMTSFRPVRLTDSLDSAWYDFSILSYNGTAWTRHCVGQIREGPTQAIPNGLTTYKRNLISCKFPIEPLPRVVRSSRWHQAMKEIGLRYGPAFSGLKDISAGVKDQTAVGTISSEIAQAGSPYQLHPATIDTCLQLLSVAASRGIPRSIGQLCVPTYIEELYIRRSPYAVQAKAVASTTSKGGINGDATALAEGEIVLRLKGLRLSPLDGADAAKHLNPHTAAELDWKPDIDSIDLKGLVKPRKGLKELYLLLEKLTLLCVIETQQKLSSRQPCSSHLAKYRAWVEFQVDRAKQGNYVLVPDARDLLSLDSQGRRTLVSVTYKEVHRTEAHAVGTAILRVFEFSEDIFEGRVDPLKLLLKDNLLTRVHNFVSRWNLKELLQLLCHSKPNLKILEIGAGTGAAAAMALDDLASPHGVRMYSTYTYTDVSARFFAEAKERFKHAQSIEFATLDITKDPVEQGFEEGAYDLILAANVLSDLSMSPYRL</sequence>
<evidence type="ECO:0000259" key="6">
    <source>
        <dbReference type="PROSITE" id="PS52019"/>
    </source>
</evidence>
<dbReference type="Gene3D" id="3.40.50.150">
    <property type="entry name" value="Vaccinia Virus protein VP39"/>
    <property type="match status" value="1"/>
</dbReference>
<dbReference type="Pfam" id="PF21089">
    <property type="entry name" value="PKS_DH_N"/>
    <property type="match status" value="1"/>
</dbReference>
<dbReference type="Pfam" id="PF00698">
    <property type="entry name" value="Acyl_transf_1"/>
    <property type="match status" value="1"/>
</dbReference>
<dbReference type="Gene3D" id="3.40.47.10">
    <property type="match status" value="1"/>
</dbReference>
<gene>
    <name evidence="7" type="ORF">GP486_001451</name>
</gene>
<dbReference type="InterPro" id="IPR049900">
    <property type="entry name" value="PKS_mFAS_DH"/>
</dbReference>
<dbReference type="SUPFAM" id="SSF55048">
    <property type="entry name" value="Probable ACP-binding domain of malonyl-CoA ACP transacylase"/>
    <property type="match status" value="1"/>
</dbReference>
<dbReference type="InterPro" id="IPR013217">
    <property type="entry name" value="Methyltransf_12"/>
</dbReference>
<dbReference type="Pfam" id="PF02801">
    <property type="entry name" value="Ketoacyl-synt_C"/>
    <property type="match status" value="1"/>
</dbReference>
<dbReference type="InterPro" id="IPR049551">
    <property type="entry name" value="PKS_DH_C"/>
</dbReference>
<keyword evidence="1" id="KW-0489">Methyltransferase</keyword>
<dbReference type="PANTHER" id="PTHR43775">
    <property type="entry name" value="FATTY ACID SYNTHASE"/>
    <property type="match status" value="1"/>
</dbReference>
<dbReference type="GO" id="GO:0032259">
    <property type="term" value="P:methylation"/>
    <property type="evidence" value="ECO:0007669"/>
    <property type="project" value="UniProtKB-KW"/>
</dbReference>
<dbReference type="InterPro" id="IPR014030">
    <property type="entry name" value="Ketoacyl_synth_N"/>
</dbReference>
<evidence type="ECO:0000256" key="4">
    <source>
        <dbReference type="PROSITE-ProRule" id="PRU01363"/>
    </source>
</evidence>
<dbReference type="Pfam" id="PF00109">
    <property type="entry name" value="ketoacyl-synt"/>
    <property type="match status" value="1"/>
</dbReference>
<accession>A0A9P8RT36</accession>
<dbReference type="SUPFAM" id="SSF53335">
    <property type="entry name" value="S-adenosyl-L-methionine-dependent methyltransferases"/>
    <property type="match status" value="1"/>
</dbReference>
<evidence type="ECO:0000313" key="7">
    <source>
        <dbReference type="EMBL" id="KAH0565158.1"/>
    </source>
</evidence>
<dbReference type="InterPro" id="IPR001227">
    <property type="entry name" value="Ac_transferase_dom_sf"/>
</dbReference>
<dbReference type="SMART" id="SM00827">
    <property type="entry name" value="PKS_AT"/>
    <property type="match status" value="1"/>
</dbReference>
<dbReference type="Gene3D" id="3.10.129.110">
    <property type="entry name" value="Polyketide synthase dehydratase"/>
    <property type="match status" value="1"/>
</dbReference>
<dbReference type="GO" id="GO:0006633">
    <property type="term" value="P:fatty acid biosynthetic process"/>
    <property type="evidence" value="ECO:0007669"/>
    <property type="project" value="TreeGrafter"/>
</dbReference>
<dbReference type="EMBL" id="JAGHQM010000130">
    <property type="protein sequence ID" value="KAH0565158.1"/>
    <property type="molecule type" value="Genomic_DNA"/>
</dbReference>
<dbReference type="Gene3D" id="3.30.70.3290">
    <property type="match status" value="1"/>
</dbReference>
<feature type="active site" description="Proton acceptor; for dehydratase activity" evidence="4">
    <location>
        <position position="672"/>
    </location>
</feature>
<dbReference type="GO" id="GO:0004312">
    <property type="term" value="F:fatty acid synthase activity"/>
    <property type="evidence" value="ECO:0007669"/>
    <property type="project" value="TreeGrafter"/>
</dbReference>
<dbReference type="Pfam" id="PF08242">
    <property type="entry name" value="Methyltransf_12"/>
    <property type="match status" value="1"/>
</dbReference>
<feature type="domain" description="Ketosynthase family 3 (KS3)" evidence="5">
    <location>
        <begin position="1"/>
        <end position="218"/>
    </location>
</feature>
<dbReference type="GO" id="GO:0008168">
    <property type="term" value="F:methyltransferase activity"/>
    <property type="evidence" value="ECO:0007669"/>
    <property type="project" value="UniProtKB-KW"/>
</dbReference>
<feature type="domain" description="PKS/mFAS DH" evidence="6">
    <location>
        <begin position="640"/>
        <end position="935"/>
    </location>
</feature>
<evidence type="ECO:0000256" key="2">
    <source>
        <dbReference type="ARBA" id="ARBA00022679"/>
    </source>
</evidence>
<evidence type="ECO:0000256" key="3">
    <source>
        <dbReference type="ARBA" id="ARBA00023268"/>
    </source>
</evidence>
<dbReference type="InterPro" id="IPR016039">
    <property type="entry name" value="Thiolase-like"/>
</dbReference>
<dbReference type="SUPFAM" id="SSF53901">
    <property type="entry name" value="Thiolase-like"/>
    <property type="match status" value="1"/>
</dbReference>
<dbReference type="PANTHER" id="PTHR43775:SF49">
    <property type="entry name" value="SYNTHASE, PUTATIVE (JCVI)-RELATED"/>
    <property type="match status" value="1"/>
</dbReference>
<dbReference type="InterPro" id="IPR032821">
    <property type="entry name" value="PKS_assoc"/>
</dbReference>
<protein>
    <submittedName>
        <fullName evidence="7">Type I Iterative PKS</fullName>
    </submittedName>
</protein>
<comment type="caution">
    <text evidence="7">The sequence shown here is derived from an EMBL/GenBank/DDBJ whole genome shotgun (WGS) entry which is preliminary data.</text>
</comment>
<dbReference type="AlphaFoldDB" id="A0A9P8RT36"/>
<dbReference type="InterPro" id="IPR050091">
    <property type="entry name" value="PKS_NRPS_Biosynth_Enz"/>
</dbReference>
<organism evidence="7 8">
    <name type="scientific">Trichoglossum hirsutum</name>
    <dbReference type="NCBI Taxonomy" id="265104"/>
    <lineage>
        <taxon>Eukaryota</taxon>
        <taxon>Fungi</taxon>
        <taxon>Dikarya</taxon>
        <taxon>Ascomycota</taxon>
        <taxon>Pezizomycotina</taxon>
        <taxon>Geoglossomycetes</taxon>
        <taxon>Geoglossales</taxon>
        <taxon>Geoglossaceae</taxon>
        <taxon>Trichoglossum</taxon>
    </lineage>
</organism>
<dbReference type="Gene3D" id="3.40.366.10">
    <property type="entry name" value="Malonyl-Coenzyme A Acyl Carrier Protein, domain 2"/>
    <property type="match status" value="2"/>
</dbReference>
<dbReference type="InterPro" id="IPR042104">
    <property type="entry name" value="PKS_dehydratase_sf"/>
</dbReference>
<dbReference type="InterPro" id="IPR014043">
    <property type="entry name" value="Acyl_transferase_dom"/>
</dbReference>
<evidence type="ECO:0000259" key="5">
    <source>
        <dbReference type="PROSITE" id="PS52004"/>
    </source>
</evidence>
<dbReference type="InterPro" id="IPR029063">
    <property type="entry name" value="SAM-dependent_MTases_sf"/>
</dbReference>
<dbReference type="Pfam" id="PF16197">
    <property type="entry name" value="KAsynt_C_assoc"/>
    <property type="match status" value="1"/>
</dbReference>
<dbReference type="Pfam" id="PF14765">
    <property type="entry name" value="PS-DH"/>
    <property type="match status" value="1"/>
</dbReference>
<dbReference type="InterPro" id="IPR020807">
    <property type="entry name" value="PKS_DH"/>
</dbReference>
<dbReference type="PROSITE" id="PS52019">
    <property type="entry name" value="PKS_MFAS_DH"/>
    <property type="match status" value="1"/>
</dbReference>
<keyword evidence="3" id="KW-0511">Multifunctional enzyme</keyword>
<dbReference type="SMART" id="SM00826">
    <property type="entry name" value="PKS_DH"/>
    <property type="match status" value="1"/>
</dbReference>
<feature type="active site" description="Proton donor; for dehydratase activity" evidence="4">
    <location>
        <position position="852"/>
    </location>
</feature>
<dbReference type="InterPro" id="IPR020841">
    <property type="entry name" value="PKS_Beta-ketoAc_synthase_dom"/>
</dbReference>
<dbReference type="SMART" id="SM00825">
    <property type="entry name" value="PKS_KS"/>
    <property type="match status" value="1"/>
</dbReference>
<feature type="region of interest" description="C-terminal hotdog fold" evidence="4">
    <location>
        <begin position="791"/>
        <end position="935"/>
    </location>
</feature>
<feature type="region of interest" description="N-terminal hotdog fold" evidence="4">
    <location>
        <begin position="640"/>
        <end position="768"/>
    </location>
</feature>
<dbReference type="PROSITE" id="PS52004">
    <property type="entry name" value="KS3_2"/>
    <property type="match status" value="1"/>
</dbReference>
<keyword evidence="8" id="KW-1185">Reference proteome</keyword>